<dbReference type="AlphaFoldDB" id="A0A1T5BQ53"/>
<protein>
    <submittedName>
        <fullName evidence="1">Uncharacterized protein</fullName>
    </submittedName>
</protein>
<dbReference type="EMBL" id="FUYM01000003">
    <property type="protein sequence ID" value="SKB49366.1"/>
    <property type="molecule type" value="Genomic_DNA"/>
</dbReference>
<organism evidence="1 2">
    <name type="scientific">Rhizorhabdus histidinilytica</name>
    <dbReference type="NCBI Taxonomy" id="439228"/>
    <lineage>
        <taxon>Bacteria</taxon>
        <taxon>Pseudomonadati</taxon>
        <taxon>Pseudomonadota</taxon>
        <taxon>Alphaproteobacteria</taxon>
        <taxon>Sphingomonadales</taxon>
        <taxon>Sphingomonadaceae</taxon>
        <taxon>Rhizorhabdus</taxon>
    </lineage>
</organism>
<accession>A0A1T5BQ53</accession>
<dbReference type="Proteomes" id="UP000189818">
    <property type="component" value="Unassembled WGS sequence"/>
</dbReference>
<gene>
    <name evidence="1" type="ORF">SAMN06295920_103195</name>
</gene>
<sequence length="52" mass="6013">MTPTAKALRQLARQLDRAYRHASLGGNDVSVRVKDPRILINIMRRVARELER</sequence>
<reference evidence="2" key="1">
    <citation type="submission" date="2017-02" db="EMBL/GenBank/DDBJ databases">
        <authorList>
            <person name="Varghese N."/>
            <person name="Submissions S."/>
        </authorList>
    </citation>
    <scope>NUCLEOTIDE SEQUENCE [LARGE SCALE GENOMIC DNA]</scope>
    <source>
        <strain evidence="2">UM2</strain>
    </source>
</reference>
<evidence type="ECO:0000313" key="2">
    <source>
        <dbReference type="Proteomes" id="UP000189818"/>
    </source>
</evidence>
<proteinExistence type="predicted"/>
<evidence type="ECO:0000313" key="1">
    <source>
        <dbReference type="EMBL" id="SKB49366.1"/>
    </source>
</evidence>
<dbReference type="RefSeq" id="WP_176152503.1">
    <property type="nucleotide sequence ID" value="NZ_FUYM01000003.1"/>
</dbReference>
<keyword evidence="2" id="KW-1185">Reference proteome</keyword>
<dbReference type="STRING" id="439228.SAMN06295920_103195"/>
<name>A0A1T5BQ53_9SPHN</name>